<proteinExistence type="inferred from homology"/>
<comment type="similarity">
    <text evidence="1">Belongs to the FAH family.</text>
</comment>
<feature type="domain" description="Fumarylacetoacetase-like C-terminal" evidence="3">
    <location>
        <begin position="57"/>
        <end position="257"/>
    </location>
</feature>
<evidence type="ECO:0000256" key="2">
    <source>
        <dbReference type="ARBA" id="ARBA00022723"/>
    </source>
</evidence>
<name>A0AA35RX32_GEOBA</name>
<reference evidence="5" key="1">
    <citation type="submission" date="2023-03" db="EMBL/GenBank/DDBJ databases">
        <authorList>
            <person name="Steffen K."/>
            <person name="Cardenas P."/>
        </authorList>
    </citation>
    <scope>NUCLEOTIDE SEQUENCE</scope>
</reference>
<dbReference type="InterPro" id="IPR011234">
    <property type="entry name" value="Fumarylacetoacetase-like_C"/>
</dbReference>
<dbReference type="GO" id="GO:0044281">
    <property type="term" value="P:small molecule metabolic process"/>
    <property type="evidence" value="ECO:0007669"/>
    <property type="project" value="UniProtKB-ARBA"/>
</dbReference>
<dbReference type="PANTHER" id="PTHR42796">
    <property type="entry name" value="FUMARYLACETOACETATE HYDROLASE DOMAIN-CONTAINING PROTEIN 2A-RELATED"/>
    <property type="match status" value="1"/>
</dbReference>
<dbReference type="InterPro" id="IPR036663">
    <property type="entry name" value="Fumarylacetoacetase_C_sf"/>
</dbReference>
<comment type="caution">
    <text evidence="5">The sequence shown here is derived from an EMBL/GenBank/DDBJ whole genome shotgun (WGS) entry which is preliminary data.</text>
</comment>
<dbReference type="Gene3D" id="3.90.850.10">
    <property type="entry name" value="Fumarylacetoacetase-like, C-terminal domain"/>
    <property type="match status" value="1"/>
</dbReference>
<dbReference type="AlphaFoldDB" id="A0AA35RX32"/>
<dbReference type="Pfam" id="PF10370">
    <property type="entry name" value="Rv2993c-like_N"/>
    <property type="match status" value="1"/>
</dbReference>
<evidence type="ECO:0000259" key="3">
    <source>
        <dbReference type="Pfam" id="PF01557"/>
    </source>
</evidence>
<sequence>MIWCRFEREGKVSHGRIVDDEVIEVDGSPINNPADTGVTYALGEVRLLAPIVPPMLYAAGPNHNGHVEGMAARRGAAPNYPKIPEPNFRSVHSLIGTEENIVIPADSAGAVQPEGQLAVVIGKHARQVASRDEALDCVFGYTIGNDVSERVWQGADRTMFRGKSCDTFKPLGPWIVTDLPYDSFRIIVRHNGEVWEDFTSADQIWDVPTWIIEMSKYTTMHPGDVLMMGTQGADGDMVPGDTIEVEISGIGTLRNYIVAE</sequence>
<dbReference type="EMBL" id="CASHTH010001693">
    <property type="protein sequence ID" value="CAI8018513.1"/>
    <property type="molecule type" value="Genomic_DNA"/>
</dbReference>
<dbReference type="GO" id="GO:0003824">
    <property type="term" value="F:catalytic activity"/>
    <property type="evidence" value="ECO:0007669"/>
    <property type="project" value="InterPro"/>
</dbReference>
<dbReference type="InterPro" id="IPR051121">
    <property type="entry name" value="FAH"/>
</dbReference>
<keyword evidence="2" id="KW-0479">Metal-binding</keyword>
<evidence type="ECO:0000313" key="6">
    <source>
        <dbReference type="Proteomes" id="UP001174909"/>
    </source>
</evidence>
<dbReference type="InterPro" id="IPR018833">
    <property type="entry name" value="Rv2993c-like_N"/>
</dbReference>
<protein>
    <submittedName>
        <fullName evidence="5">Uncharacterized protein MJ1656</fullName>
    </submittedName>
</protein>
<dbReference type="GO" id="GO:0046872">
    <property type="term" value="F:metal ion binding"/>
    <property type="evidence" value="ECO:0007669"/>
    <property type="project" value="UniProtKB-KW"/>
</dbReference>
<dbReference type="PANTHER" id="PTHR42796:SF4">
    <property type="entry name" value="FUMARYLACETOACETATE HYDROLASE DOMAIN-CONTAINING PROTEIN 2A"/>
    <property type="match status" value="1"/>
</dbReference>
<evidence type="ECO:0000259" key="4">
    <source>
        <dbReference type="Pfam" id="PF10370"/>
    </source>
</evidence>
<feature type="domain" description="Rv2993c-like N-terminal" evidence="4">
    <location>
        <begin position="1"/>
        <end position="50"/>
    </location>
</feature>
<dbReference type="SUPFAM" id="SSF56529">
    <property type="entry name" value="FAH"/>
    <property type="match status" value="1"/>
</dbReference>
<keyword evidence="6" id="KW-1185">Reference proteome</keyword>
<dbReference type="Proteomes" id="UP001174909">
    <property type="component" value="Unassembled WGS sequence"/>
</dbReference>
<gene>
    <name evidence="5" type="ORF">GBAR_LOCUS11232</name>
</gene>
<accession>A0AA35RX32</accession>
<evidence type="ECO:0000313" key="5">
    <source>
        <dbReference type="EMBL" id="CAI8018513.1"/>
    </source>
</evidence>
<evidence type="ECO:0000256" key="1">
    <source>
        <dbReference type="ARBA" id="ARBA00010211"/>
    </source>
</evidence>
<organism evidence="5 6">
    <name type="scientific">Geodia barretti</name>
    <name type="common">Barrett's horny sponge</name>
    <dbReference type="NCBI Taxonomy" id="519541"/>
    <lineage>
        <taxon>Eukaryota</taxon>
        <taxon>Metazoa</taxon>
        <taxon>Porifera</taxon>
        <taxon>Demospongiae</taxon>
        <taxon>Heteroscleromorpha</taxon>
        <taxon>Tetractinellida</taxon>
        <taxon>Astrophorina</taxon>
        <taxon>Geodiidae</taxon>
        <taxon>Geodia</taxon>
    </lineage>
</organism>
<dbReference type="Pfam" id="PF01557">
    <property type="entry name" value="FAA_hydrolase"/>
    <property type="match status" value="1"/>
</dbReference>